<dbReference type="RefSeq" id="WP_009807357.1">
    <property type="nucleotide sequence ID" value="NZ_CH724131.1"/>
</dbReference>
<dbReference type="STRING" id="252305.OB2597_15740"/>
<evidence type="ECO:0000256" key="1">
    <source>
        <dbReference type="SAM" id="Phobius"/>
    </source>
</evidence>
<dbReference type="GO" id="GO:0016020">
    <property type="term" value="C:membrane"/>
    <property type="evidence" value="ECO:0007669"/>
    <property type="project" value="InterPro"/>
</dbReference>
<keyword evidence="1" id="KW-0812">Transmembrane</keyword>
<organism evidence="3 4">
    <name type="scientific">Pseudooceanicola batsensis (strain ATCC BAA-863 / DSM 15984 / KCTC 12145 / HTCC2597)</name>
    <name type="common">Oceanicola batsensis</name>
    <dbReference type="NCBI Taxonomy" id="252305"/>
    <lineage>
        <taxon>Bacteria</taxon>
        <taxon>Pseudomonadati</taxon>
        <taxon>Pseudomonadota</taxon>
        <taxon>Alphaproteobacteria</taxon>
        <taxon>Rhodobacterales</taxon>
        <taxon>Paracoccaceae</taxon>
        <taxon>Pseudooceanicola</taxon>
    </lineage>
</organism>
<dbReference type="AlphaFoldDB" id="A3TZ30"/>
<protein>
    <recommendedName>
        <fullName evidence="2">Prepilin type IV endopeptidase peptidase domain-containing protein</fullName>
    </recommendedName>
</protein>
<dbReference type="EMBL" id="AAMO01000006">
    <property type="protein sequence ID" value="EAQ02848.1"/>
    <property type="molecule type" value="Genomic_DNA"/>
</dbReference>
<proteinExistence type="predicted"/>
<keyword evidence="1" id="KW-0472">Membrane</keyword>
<dbReference type="HOGENOM" id="CLU_1625078_0_0_5"/>
<dbReference type="Gene3D" id="1.20.120.1220">
    <property type="match status" value="1"/>
</dbReference>
<dbReference type="eggNOG" id="COG4960">
    <property type="taxonomic scope" value="Bacteria"/>
</dbReference>
<evidence type="ECO:0000259" key="2">
    <source>
        <dbReference type="Pfam" id="PF01478"/>
    </source>
</evidence>
<comment type="caution">
    <text evidence="3">The sequence shown here is derived from an EMBL/GenBank/DDBJ whole genome shotgun (WGS) entry which is preliminary data.</text>
</comment>
<feature type="transmembrane region" description="Helical" evidence="1">
    <location>
        <begin position="103"/>
        <end position="122"/>
    </location>
</feature>
<accession>A3TZ30</accession>
<keyword evidence="1" id="KW-1133">Transmembrane helix</keyword>
<feature type="transmembrane region" description="Helical" evidence="1">
    <location>
        <begin position="7"/>
        <end position="25"/>
    </location>
</feature>
<dbReference type="Pfam" id="PF01478">
    <property type="entry name" value="Peptidase_A24"/>
    <property type="match status" value="1"/>
</dbReference>
<name>A3TZ30_PSEBH</name>
<reference evidence="3 4" key="1">
    <citation type="journal article" date="2010" name="J. Bacteriol.">
        <title>Genome sequences of Oceanicola granulosus HTCC2516(T) and Oceanicola batsensis HTCC2597(TDelta).</title>
        <authorList>
            <person name="Thrash J.C."/>
            <person name="Cho J.C."/>
            <person name="Vergin K.L."/>
            <person name="Giovannoni S.J."/>
        </authorList>
    </citation>
    <scope>NUCLEOTIDE SEQUENCE [LARGE SCALE GENOMIC DNA]</scope>
    <source>
        <strain evidence="4">ATCC BAA-863 / DSM 15984 / KCTC 12145 / HTCC2597</strain>
    </source>
</reference>
<gene>
    <name evidence="3" type="ORF">OB2597_15740</name>
</gene>
<dbReference type="GO" id="GO:0004190">
    <property type="term" value="F:aspartic-type endopeptidase activity"/>
    <property type="evidence" value="ECO:0007669"/>
    <property type="project" value="InterPro"/>
</dbReference>
<evidence type="ECO:0000313" key="3">
    <source>
        <dbReference type="EMBL" id="EAQ02848.1"/>
    </source>
</evidence>
<sequence>MLGLDPVAARLFLPFVLLIGLYVSWTDLKGMRIPNASVVTLALVFVVLGPFVLPFEIYGWRLVHLVVVLVLGFALTVAGVMGAGDAKFLAAAAPYVALVDLRLMFMLLAATMLAAFATHRAAKHTALRRLAPDWESWERSRDFPMGTALSTALTLYVALAAFS</sequence>
<dbReference type="OrthoDB" id="7709484at2"/>
<dbReference type="Proteomes" id="UP000004318">
    <property type="component" value="Unassembled WGS sequence"/>
</dbReference>
<feature type="transmembrane region" description="Helical" evidence="1">
    <location>
        <begin position="37"/>
        <end position="55"/>
    </location>
</feature>
<evidence type="ECO:0000313" key="4">
    <source>
        <dbReference type="Proteomes" id="UP000004318"/>
    </source>
</evidence>
<dbReference type="InterPro" id="IPR000045">
    <property type="entry name" value="Prepilin_IV_endopep_pep"/>
</dbReference>
<feature type="transmembrane region" description="Helical" evidence="1">
    <location>
        <begin position="62"/>
        <end position="83"/>
    </location>
</feature>
<feature type="domain" description="Prepilin type IV endopeptidase peptidase" evidence="2">
    <location>
        <begin position="16"/>
        <end position="116"/>
    </location>
</feature>
<keyword evidence="4" id="KW-1185">Reference proteome</keyword>